<evidence type="ECO:0000256" key="2">
    <source>
        <dbReference type="ARBA" id="ARBA00023125"/>
    </source>
</evidence>
<dbReference type="OrthoDB" id="1424968at2759"/>
<dbReference type="InterPro" id="IPR003441">
    <property type="entry name" value="NAC-dom"/>
</dbReference>
<dbReference type="FunFam" id="2.170.150.80:FF:000006">
    <property type="entry name" value="NAC domain-containing protein 100-like"/>
    <property type="match status" value="1"/>
</dbReference>
<dbReference type="PANTHER" id="PTHR31744">
    <property type="entry name" value="PROTEIN CUP-SHAPED COTYLEDON 2-RELATED"/>
    <property type="match status" value="1"/>
</dbReference>
<feature type="domain" description="NAC" evidence="6">
    <location>
        <begin position="19"/>
        <end position="170"/>
    </location>
</feature>
<evidence type="ECO:0000313" key="7">
    <source>
        <dbReference type="EMBL" id="AES71096.2"/>
    </source>
</evidence>
<dbReference type="GO" id="GO:0006355">
    <property type="term" value="P:regulation of DNA-templated transcription"/>
    <property type="evidence" value="ECO:0007669"/>
    <property type="project" value="InterPro"/>
</dbReference>
<dbReference type="KEGG" id="mtr:11408198"/>
<evidence type="ECO:0000256" key="5">
    <source>
        <dbReference type="SAM" id="MobiDB-lite"/>
    </source>
</evidence>
<dbReference type="PANTHER" id="PTHR31744:SF227">
    <property type="entry name" value="ANAC079_ANAC080_ATNAC4 PROTEIN"/>
    <property type="match status" value="1"/>
</dbReference>
<dbReference type="GO" id="GO:0000976">
    <property type="term" value="F:transcription cis-regulatory region binding"/>
    <property type="evidence" value="ECO:0007669"/>
    <property type="project" value="UniProtKB-ARBA"/>
</dbReference>
<name>G7JAN2_MEDTR</name>
<dbReference type="Pfam" id="PF02365">
    <property type="entry name" value="NAM"/>
    <property type="match status" value="1"/>
</dbReference>
<dbReference type="AlphaFoldDB" id="G7JAN2"/>
<evidence type="ECO:0000256" key="4">
    <source>
        <dbReference type="ARBA" id="ARBA00023242"/>
    </source>
</evidence>
<evidence type="ECO:0000259" key="6">
    <source>
        <dbReference type="PROSITE" id="PS51005"/>
    </source>
</evidence>
<dbReference type="HOGENOM" id="CLU_035664_6_1_1"/>
<proteinExistence type="predicted"/>
<dbReference type="PROSITE" id="PS51005">
    <property type="entry name" value="NAC"/>
    <property type="match status" value="1"/>
</dbReference>
<protein>
    <submittedName>
        <fullName evidence="7">ANAC079/ANAC080/ATNAC4 protein</fullName>
    </submittedName>
</protein>
<evidence type="ECO:0000256" key="1">
    <source>
        <dbReference type="ARBA" id="ARBA00023015"/>
    </source>
</evidence>
<dbReference type="InterPro" id="IPR036093">
    <property type="entry name" value="NAC_dom_sf"/>
</dbReference>
<dbReference type="Gene3D" id="2.170.150.80">
    <property type="entry name" value="NAC domain"/>
    <property type="match status" value="1"/>
</dbReference>
<keyword evidence="1" id="KW-0805">Transcription regulation</keyword>
<evidence type="ECO:0000313" key="8">
    <source>
        <dbReference type="EnsemblPlants" id="AES71096"/>
    </source>
</evidence>
<accession>G7JAN2</accession>
<evidence type="ECO:0000313" key="9">
    <source>
        <dbReference type="Proteomes" id="UP000002051"/>
    </source>
</evidence>
<reference evidence="8" key="3">
    <citation type="submission" date="2015-04" db="UniProtKB">
        <authorList>
            <consortium name="EnsemblPlants"/>
        </authorList>
    </citation>
    <scope>IDENTIFICATION</scope>
    <source>
        <strain evidence="8">cv. Jemalong A17</strain>
    </source>
</reference>
<keyword evidence="3" id="KW-0804">Transcription</keyword>
<keyword evidence="4" id="KW-0539">Nucleus</keyword>
<organism evidence="7 9">
    <name type="scientific">Medicago truncatula</name>
    <name type="common">Barrel medic</name>
    <name type="synonym">Medicago tribuloides</name>
    <dbReference type="NCBI Taxonomy" id="3880"/>
    <lineage>
        <taxon>Eukaryota</taxon>
        <taxon>Viridiplantae</taxon>
        <taxon>Streptophyta</taxon>
        <taxon>Embryophyta</taxon>
        <taxon>Tracheophyta</taxon>
        <taxon>Spermatophyta</taxon>
        <taxon>Magnoliopsida</taxon>
        <taxon>eudicotyledons</taxon>
        <taxon>Gunneridae</taxon>
        <taxon>Pentapetalae</taxon>
        <taxon>rosids</taxon>
        <taxon>fabids</taxon>
        <taxon>Fabales</taxon>
        <taxon>Fabaceae</taxon>
        <taxon>Papilionoideae</taxon>
        <taxon>50 kb inversion clade</taxon>
        <taxon>NPAAA clade</taxon>
        <taxon>Hologalegina</taxon>
        <taxon>IRL clade</taxon>
        <taxon>Trifolieae</taxon>
        <taxon>Medicago</taxon>
    </lineage>
</organism>
<dbReference type="SUPFAM" id="SSF101941">
    <property type="entry name" value="NAC domain"/>
    <property type="match status" value="1"/>
</dbReference>
<dbReference type="STRING" id="3880.G7JAN2"/>
<dbReference type="Proteomes" id="UP000002051">
    <property type="component" value="Chromosome 3"/>
</dbReference>
<dbReference type="PaxDb" id="3880-AES71096"/>
<dbReference type="EnsemblPlants" id="AES71096">
    <property type="protein sequence ID" value="AES71096"/>
    <property type="gene ID" value="MTR_3g070030"/>
</dbReference>
<dbReference type="eggNOG" id="ENOG502QR2M">
    <property type="taxonomic scope" value="Eukaryota"/>
</dbReference>
<reference evidence="7 9" key="1">
    <citation type="journal article" date="2011" name="Nature">
        <title>The Medicago genome provides insight into the evolution of rhizobial symbioses.</title>
        <authorList>
            <person name="Young N.D."/>
            <person name="Debelle F."/>
            <person name="Oldroyd G.E."/>
            <person name="Geurts R."/>
            <person name="Cannon S.B."/>
            <person name="Udvardi M.K."/>
            <person name="Benedito V.A."/>
            <person name="Mayer K.F."/>
            <person name="Gouzy J."/>
            <person name="Schoof H."/>
            <person name="Van de Peer Y."/>
            <person name="Proost S."/>
            <person name="Cook D.R."/>
            <person name="Meyers B.C."/>
            <person name="Spannagl M."/>
            <person name="Cheung F."/>
            <person name="De Mita S."/>
            <person name="Krishnakumar V."/>
            <person name="Gundlach H."/>
            <person name="Zhou S."/>
            <person name="Mudge J."/>
            <person name="Bharti A.K."/>
            <person name="Murray J.D."/>
            <person name="Naoumkina M.A."/>
            <person name="Rosen B."/>
            <person name="Silverstein K.A."/>
            <person name="Tang H."/>
            <person name="Rombauts S."/>
            <person name="Zhao P.X."/>
            <person name="Zhou P."/>
            <person name="Barbe V."/>
            <person name="Bardou P."/>
            <person name="Bechner M."/>
            <person name="Bellec A."/>
            <person name="Berger A."/>
            <person name="Berges H."/>
            <person name="Bidwell S."/>
            <person name="Bisseling T."/>
            <person name="Choisne N."/>
            <person name="Couloux A."/>
            <person name="Denny R."/>
            <person name="Deshpande S."/>
            <person name="Dai X."/>
            <person name="Doyle J.J."/>
            <person name="Dudez A.M."/>
            <person name="Farmer A.D."/>
            <person name="Fouteau S."/>
            <person name="Franken C."/>
            <person name="Gibelin C."/>
            <person name="Gish J."/>
            <person name="Goldstein S."/>
            <person name="Gonzalez A.J."/>
            <person name="Green P.J."/>
            <person name="Hallab A."/>
            <person name="Hartog M."/>
            <person name="Hua A."/>
            <person name="Humphray S.J."/>
            <person name="Jeong D.H."/>
            <person name="Jing Y."/>
            <person name="Jocker A."/>
            <person name="Kenton S.M."/>
            <person name="Kim D.J."/>
            <person name="Klee K."/>
            <person name="Lai H."/>
            <person name="Lang C."/>
            <person name="Lin S."/>
            <person name="Macmil S.L."/>
            <person name="Magdelenat G."/>
            <person name="Matthews L."/>
            <person name="McCorrison J."/>
            <person name="Monaghan E.L."/>
            <person name="Mun J.H."/>
            <person name="Najar F.Z."/>
            <person name="Nicholson C."/>
            <person name="Noirot C."/>
            <person name="O'Bleness M."/>
            <person name="Paule C.R."/>
            <person name="Poulain J."/>
            <person name="Prion F."/>
            <person name="Qin B."/>
            <person name="Qu C."/>
            <person name="Retzel E.F."/>
            <person name="Riddle C."/>
            <person name="Sallet E."/>
            <person name="Samain S."/>
            <person name="Samson N."/>
            <person name="Sanders I."/>
            <person name="Saurat O."/>
            <person name="Scarpelli C."/>
            <person name="Schiex T."/>
            <person name="Segurens B."/>
            <person name="Severin A.J."/>
            <person name="Sherrier D.J."/>
            <person name="Shi R."/>
            <person name="Sims S."/>
            <person name="Singer S.R."/>
            <person name="Sinharoy S."/>
            <person name="Sterck L."/>
            <person name="Viollet A."/>
            <person name="Wang B.B."/>
            <person name="Wang K."/>
            <person name="Wang M."/>
            <person name="Wang X."/>
            <person name="Warfsmann J."/>
            <person name="Weissenbach J."/>
            <person name="White D.D."/>
            <person name="White J.D."/>
            <person name="Wiley G.B."/>
            <person name="Wincker P."/>
            <person name="Xing Y."/>
            <person name="Yang L."/>
            <person name="Yao Z."/>
            <person name="Ying F."/>
            <person name="Zhai J."/>
            <person name="Zhou L."/>
            <person name="Zuber A."/>
            <person name="Denarie J."/>
            <person name="Dixon R.A."/>
            <person name="May G.D."/>
            <person name="Schwartz D.C."/>
            <person name="Rogers J."/>
            <person name="Quetier F."/>
            <person name="Town C.D."/>
            <person name="Roe B.A."/>
        </authorList>
    </citation>
    <scope>NUCLEOTIDE SEQUENCE [LARGE SCALE GENOMIC DNA]</scope>
    <source>
        <strain evidence="7">A17</strain>
        <strain evidence="8 9">cv. Jemalong A17</strain>
    </source>
</reference>
<feature type="region of interest" description="Disordered" evidence="5">
    <location>
        <begin position="178"/>
        <end position="234"/>
    </location>
</feature>
<dbReference type="EMBL" id="CM001219">
    <property type="protein sequence ID" value="AES71096.2"/>
    <property type="molecule type" value="Genomic_DNA"/>
</dbReference>
<sequence>MRSDENVSNHKMENEKIKFPVGFRFYPTDEELINHYLIKKVDDNSFCAIAIAEVDMNKCEPWDLPEMAKMGETKWYFFCVRERKYPTGRRTNRATNAGYWKATGKDKEIFKGNALIGMKKTLVFYIGRAPSGEKTNWVMHEYRLKGNTLSEHNPSTNGMSEWVLSRVFEKKNCAKKKDVSKHGRFNSSREGPSNTNESLLPQLLDSSPYNSENQTTLSDFSQNKVKPKSQDDNIVHNNETSILNISSSSKQMDVYPLAEVIAADLNQTSMVGNSSNFFFSQDQSLLRMQLENENIGTTSNQSINQEFSFGRYSDDDISSVVYGNGMLQRWFGNQELSSASTGHVVNDSLKNF</sequence>
<feature type="compositionally biased region" description="Polar residues" evidence="5">
    <location>
        <begin position="185"/>
        <end position="224"/>
    </location>
</feature>
<evidence type="ECO:0000256" key="3">
    <source>
        <dbReference type="ARBA" id="ARBA00023163"/>
    </source>
</evidence>
<reference evidence="7 9" key="2">
    <citation type="journal article" date="2014" name="BMC Genomics">
        <title>An improved genome release (version Mt4.0) for the model legume Medicago truncatula.</title>
        <authorList>
            <person name="Tang H."/>
            <person name="Krishnakumar V."/>
            <person name="Bidwell S."/>
            <person name="Rosen B."/>
            <person name="Chan A."/>
            <person name="Zhou S."/>
            <person name="Gentzbittel L."/>
            <person name="Childs K.L."/>
            <person name="Yandell M."/>
            <person name="Gundlach H."/>
            <person name="Mayer K.F."/>
            <person name="Schwartz D.C."/>
            <person name="Town C.D."/>
        </authorList>
    </citation>
    <scope>GENOME REANNOTATION</scope>
    <source>
        <strain evidence="8 9">cv. Jemalong A17</strain>
    </source>
</reference>
<accession>A0A0C3VIA1</accession>
<keyword evidence="2" id="KW-0238">DNA-binding</keyword>
<gene>
    <name evidence="8" type="primary">11408198</name>
    <name evidence="7" type="ordered locus">MTR_3g070030</name>
</gene>
<keyword evidence="9" id="KW-1185">Reference proteome</keyword>